<reference evidence="13 14" key="1">
    <citation type="journal article" date="2008" name="Nature">
        <title>Genome analysis of the platypus reveals unique signatures of evolution.</title>
        <authorList>
            <person name="Warren W.C."/>
            <person name="Hillier L.W."/>
            <person name="Marshall Graves J.A."/>
            <person name="Birney E."/>
            <person name="Ponting C.P."/>
            <person name="Grutzner F."/>
            <person name="Belov K."/>
            <person name="Miller W."/>
            <person name="Clarke L."/>
            <person name="Chinwalla A.T."/>
            <person name="Yang S.P."/>
            <person name="Heger A."/>
            <person name="Locke D.P."/>
            <person name="Miethke P."/>
            <person name="Waters P.D."/>
            <person name="Veyrunes F."/>
            <person name="Fulton L."/>
            <person name="Fulton B."/>
            <person name="Graves T."/>
            <person name="Wallis J."/>
            <person name="Puente X.S."/>
            <person name="Lopez-Otin C."/>
            <person name="Ordonez G.R."/>
            <person name="Eichler E.E."/>
            <person name="Chen L."/>
            <person name="Cheng Z."/>
            <person name="Deakin J.E."/>
            <person name="Alsop A."/>
            <person name="Thompson K."/>
            <person name="Kirby P."/>
            <person name="Papenfuss A.T."/>
            <person name="Wakefield M.J."/>
            <person name="Olender T."/>
            <person name="Lancet D."/>
            <person name="Huttley G.A."/>
            <person name="Smit A.F."/>
            <person name="Pask A."/>
            <person name="Temple-Smith P."/>
            <person name="Batzer M.A."/>
            <person name="Walker J.A."/>
            <person name="Konkel M.K."/>
            <person name="Harris R.S."/>
            <person name="Whittington C.M."/>
            <person name="Wong E.S."/>
            <person name="Gemmell N.J."/>
            <person name="Buschiazzo E."/>
            <person name="Vargas Jentzsch I.M."/>
            <person name="Merkel A."/>
            <person name="Schmitz J."/>
            <person name="Zemann A."/>
            <person name="Churakov G."/>
            <person name="Kriegs J.O."/>
            <person name="Brosius J."/>
            <person name="Murchison E.P."/>
            <person name="Sachidanandam R."/>
            <person name="Smith C."/>
            <person name="Hannon G.J."/>
            <person name="Tsend-Ayush E."/>
            <person name="McMillan D."/>
            <person name="Attenborough R."/>
            <person name="Rens W."/>
            <person name="Ferguson-Smith M."/>
            <person name="Lefevre C.M."/>
            <person name="Sharp J.A."/>
            <person name="Nicholas K.R."/>
            <person name="Ray D.A."/>
            <person name="Kube M."/>
            <person name="Reinhardt R."/>
            <person name="Pringle T.H."/>
            <person name="Taylor J."/>
            <person name="Jones R.C."/>
            <person name="Nixon B."/>
            <person name="Dacheux J.L."/>
            <person name="Niwa H."/>
            <person name="Sekita Y."/>
            <person name="Huang X."/>
            <person name="Stark A."/>
            <person name="Kheradpour P."/>
            <person name="Kellis M."/>
            <person name="Flicek P."/>
            <person name="Chen Y."/>
            <person name="Webber C."/>
            <person name="Hardison R."/>
            <person name="Nelson J."/>
            <person name="Hallsworth-Pepin K."/>
            <person name="Delehaunty K."/>
            <person name="Markovic C."/>
            <person name="Minx P."/>
            <person name="Feng Y."/>
            <person name="Kremitzki C."/>
            <person name="Mitreva M."/>
            <person name="Glasscock J."/>
            <person name="Wylie T."/>
            <person name="Wohldmann P."/>
            <person name="Thiru P."/>
            <person name="Nhan M.N."/>
            <person name="Pohl C.S."/>
            <person name="Smith S.M."/>
            <person name="Hou S."/>
            <person name="Nefedov M."/>
            <person name="de Jong P.J."/>
            <person name="Renfree M.B."/>
            <person name="Mardis E.R."/>
            <person name="Wilson R.K."/>
        </authorList>
    </citation>
    <scope>NUCLEOTIDE SEQUENCE [LARGE SCALE GENOMIC DNA]</scope>
    <source>
        <strain evidence="13 14">Glennie</strain>
    </source>
</reference>
<evidence type="ECO:0000256" key="4">
    <source>
        <dbReference type="ARBA" id="ARBA00022692"/>
    </source>
</evidence>
<evidence type="ECO:0000256" key="1">
    <source>
        <dbReference type="ARBA" id="ARBA00004651"/>
    </source>
</evidence>
<dbReference type="eggNOG" id="KOG3656">
    <property type="taxonomic scope" value="Eukaryota"/>
</dbReference>
<protein>
    <recommendedName>
        <fullName evidence="12">G-protein coupled receptors family 1 profile domain-containing protein</fullName>
    </recommendedName>
</protein>
<name>F7AXX4_ORNAN</name>
<evidence type="ECO:0000256" key="2">
    <source>
        <dbReference type="ARBA" id="ARBA00022475"/>
    </source>
</evidence>
<dbReference type="GO" id="GO:0007268">
    <property type="term" value="P:chemical synaptic transmission"/>
    <property type="evidence" value="ECO:0000318"/>
    <property type="project" value="GO_Central"/>
</dbReference>
<evidence type="ECO:0000256" key="5">
    <source>
        <dbReference type="ARBA" id="ARBA00022989"/>
    </source>
</evidence>
<dbReference type="PRINTS" id="PR01471">
    <property type="entry name" value="HISTAMINEH3R"/>
</dbReference>
<dbReference type="AlphaFoldDB" id="F7AXX4"/>
<accession>F7AXX4</accession>
<keyword evidence="14" id="KW-1185">Reference proteome</keyword>
<keyword evidence="8" id="KW-0675">Receptor</keyword>
<keyword evidence="6" id="KW-0297">G-protein coupled receptor</keyword>
<organism evidence="13 14">
    <name type="scientific">Ornithorhynchus anatinus</name>
    <name type="common">Duckbill platypus</name>
    <dbReference type="NCBI Taxonomy" id="9258"/>
    <lineage>
        <taxon>Eukaryota</taxon>
        <taxon>Metazoa</taxon>
        <taxon>Chordata</taxon>
        <taxon>Craniata</taxon>
        <taxon>Vertebrata</taxon>
        <taxon>Euteleostomi</taxon>
        <taxon>Mammalia</taxon>
        <taxon>Monotremata</taxon>
        <taxon>Ornithorhynchidae</taxon>
        <taxon>Ornithorhynchus</taxon>
    </lineage>
</organism>
<reference evidence="13" key="3">
    <citation type="submission" date="2025-09" db="UniProtKB">
        <authorList>
            <consortium name="Ensembl"/>
        </authorList>
    </citation>
    <scope>IDENTIFICATION</scope>
    <source>
        <strain evidence="13">Glennie</strain>
    </source>
</reference>
<feature type="transmembrane region" description="Helical" evidence="11">
    <location>
        <begin position="187"/>
        <end position="210"/>
    </location>
</feature>
<feature type="region of interest" description="Disordered" evidence="10">
    <location>
        <begin position="144"/>
        <end position="165"/>
    </location>
</feature>
<feature type="transmembrane region" description="Helical" evidence="11">
    <location>
        <begin position="21"/>
        <end position="45"/>
    </location>
</feature>
<evidence type="ECO:0000256" key="3">
    <source>
        <dbReference type="ARBA" id="ARBA00022553"/>
    </source>
</evidence>
<dbReference type="PRINTS" id="PR00237">
    <property type="entry name" value="GPCRRHODOPSN"/>
</dbReference>
<comment type="subcellular location">
    <subcellularLocation>
        <location evidence="1">Cell membrane</location>
        <topology evidence="1">Multi-pass membrane protein</topology>
    </subcellularLocation>
</comment>
<evidence type="ECO:0000313" key="13">
    <source>
        <dbReference type="Ensembl" id="ENSOANP00000018101.2"/>
    </source>
</evidence>
<keyword evidence="5 11" id="KW-1133">Transmembrane helix</keyword>
<dbReference type="GO" id="GO:0045202">
    <property type="term" value="C:synapse"/>
    <property type="evidence" value="ECO:0000318"/>
    <property type="project" value="GO_Central"/>
</dbReference>
<dbReference type="Proteomes" id="UP000002279">
    <property type="component" value="Chromosome 7"/>
</dbReference>
<feature type="transmembrane region" description="Helical" evidence="11">
    <location>
        <begin position="222"/>
        <end position="241"/>
    </location>
</feature>
<dbReference type="Ensembl" id="ENSOANT00000018104.2">
    <property type="protein sequence ID" value="ENSOANP00000018101.2"/>
    <property type="gene ID" value="ENSOANG00000011424.3"/>
</dbReference>
<dbReference type="GO" id="GO:0004969">
    <property type="term" value="F:histamine receptor activity"/>
    <property type="evidence" value="ECO:0000318"/>
    <property type="project" value="GO_Central"/>
</dbReference>
<dbReference type="SUPFAM" id="SSF81321">
    <property type="entry name" value="Family A G protein-coupled receptor-like"/>
    <property type="match status" value="1"/>
</dbReference>
<dbReference type="PROSITE" id="PS50262">
    <property type="entry name" value="G_PROTEIN_RECEP_F1_2"/>
    <property type="match status" value="1"/>
</dbReference>
<sequence>MTVNFPLQVLYRNQQGATARAVIQMAATWILAFVVHGPAIVFWDYVTGVSAVEDGTCVAEFYSNWHFLMCVSVLDFAVPALSVAYFNTQIYRSIRKRSQRSQAEDAGPLPASSPANLRVPVRLARFLRSSLLVWRQRTLDSDRREDGLCRSPETHSRPFGARSLAPSQCDTRSRYKLLRDRKMARSLAIILVTFAICWAPYSLLTIIRAACEKHKGDPFYNFAFWLLWVNSSINPFLYPLCHKRFRKAFLKVLYISPNIMNT</sequence>
<proteinExistence type="predicted"/>
<dbReference type="PANTHER" id="PTHR24247">
    <property type="entry name" value="5-HYDROXYTRYPTAMINE RECEPTOR"/>
    <property type="match status" value="1"/>
</dbReference>
<evidence type="ECO:0000256" key="8">
    <source>
        <dbReference type="ARBA" id="ARBA00023170"/>
    </source>
</evidence>
<dbReference type="GO" id="GO:0005886">
    <property type="term" value="C:plasma membrane"/>
    <property type="evidence" value="ECO:0000318"/>
    <property type="project" value="GO_Central"/>
</dbReference>
<dbReference type="InterPro" id="IPR017452">
    <property type="entry name" value="GPCR_Rhodpsn_7TM"/>
</dbReference>
<evidence type="ECO:0000256" key="7">
    <source>
        <dbReference type="ARBA" id="ARBA00023136"/>
    </source>
</evidence>
<dbReference type="GO" id="GO:0030594">
    <property type="term" value="F:neurotransmitter receptor activity"/>
    <property type="evidence" value="ECO:0000318"/>
    <property type="project" value="GO_Central"/>
</dbReference>
<feature type="transmembrane region" description="Helical" evidence="11">
    <location>
        <begin position="65"/>
        <end position="87"/>
    </location>
</feature>
<evidence type="ECO:0000313" key="14">
    <source>
        <dbReference type="Proteomes" id="UP000002279"/>
    </source>
</evidence>
<dbReference type="InterPro" id="IPR003980">
    <property type="entry name" value="Histamine_H3_rcpt"/>
</dbReference>
<dbReference type="HOGENOM" id="CLU_009579_11_2_1"/>
<keyword evidence="9" id="KW-0807">Transducer</keyword>
<dbReference type="GO" id="GO:0007187">
    <property type="term" value="P:G protein-coupled receptor signaling pathway, coupled to cyclic nucleotide second messenger"/>
    <property type="evidence" value="ECO:0000318"/>
    <property type="project" value="GO_Central"/>
</dbReference>
<dbReference type="Gene3D" id="1.20.1070.10">
    <property type="entry name" value="Rhodopsin 7-helix transmembrane proteins"/>
    <property type="match status" value="1"/>
</dbReference>
<reference evidence="13" key="2">
    <citation type="submission" date="2025-08" db="UniProtKB">
        <authorList>
            <consortium name="Ensembl"/>
        </authorList>
    </citation>
    <scope>IDENTIFICATION</scope>
    <source>
        <strain evidence="13">Glennie</strain>
    </source>
</reference>
<evidence type="ECO:0000256" key="11">
    <source>
        <dbReference type="SAM" id="Phobius"/>
    </source>
</evidence>
<feature type="domain" description="G-protein coupled receptors family 1 profile" evidence="12">
    <location>
        <begin position="1"/>
        <end position="238"/>
    </location>
</feature>
<evidence type="ECO:0000256" key="6">
    <source>
        <dbReference type="ARBA" id="ARBA00023040"/>
    </source>
</evidence>
<evidence type="ECO:0000256" key="10">
    <source>
        <dbReference type="SAM" id="MobiDB-lite"/>
    </source>
</evidence>
<dbReference type="Bgee" id="ENSOANG00000011424">
    <property type="expression patterns" value="Expressed in cerebellum and 1 other cell type or tissue"/>
</dbReference>
<dbReference type="GeneTree" id="ENSGT00940000162118"/>
<dbReference type="InParanoid" id="F7AXX4"/>
<keyword evidence="4 11" id="KW-0812">Transmembrane</keyword>
<dbReference type="InterPro" id="IPR000276">
    <property type="entry name" value="GPCR_Rhodpsn"/>
</dbReference>
<feature type="compositionally biased region" description="Basic and acidic residues" evidence="10">
    <location>
        <begin position="144"/>
        <end position="156"/>
    </location>
</feature>
<evidence type="ECO:0000259" key="12">
    <source>
        <dbReference type="PROSITE" id="PS50262"/>
    </source>
</evidence>
<dbReference type="PANTHER" id="PTHR24247:SF199">
    <property type="entry name" value="HISTAMINE H4 RECEPTOR"/>
    <property type="match status" value="1"/>
</dbReference>
<keyword evidence="7 11" id="KW-0472">Membrane</keyword>
<keyword evidence="2" id="KW-1003">Cell membrane</keyword>
<keyword evidence="3" id="KW-0597">Phosphoprotein</keyword>
<dbReference type="STRING" id="9258.ENSOANP00000018101"/>
<dbReference type="Pfam" id="PF00001">
    <property type="entry name" value="7tm_1"/>
    <property type="match status" value="1"/>
</dbReference>
<dbReference type="GO" id="GO:0030425">
    <property type="term" value="C:dendrite"/>
    <property type="evidence" value="ECO:0000318"/>
    <property type="project" value="GO_Central"/>
</dbReference>
<evidence type="ECO:0000256" key="9">
    <source>
        <dbReference type="ARBA" id="ARBA00023224"/>
    </source>
</evidence>
<dbReference type="GO" id="GO:0007197">
    <property type="term" value="P:adenylate cyclase-inhibiting G protein-coupled acetylcholine receptor signaling pathway"/>
    <property type="evidence" value="ECO:0000318"/>
    <property type="project" value="GO_Central"/>
</dbReference>